<dbReference type="PANTHER" id="PTHR45339">
    <property type="entry name" value="HYBRID SIGNAL TRANSDUCTION HISTIDINE KINASE J"/>
    <property type="match status" value="1"/>
</dbReference>
<feature type="modified residue" description="Phosphohistidine" evidence="3">
    <location>
        <position position="189"/>
    </location>
</feature>
<dbReference type="GO" id="GO:0000160">
    <property type="term" value="P:phosphorelay signal transduction system"/>
    <property type="evidence" value="ECO:0007669"/>
    <property type="project" value="UniProtKB-KW"/>
</dbReference>
<evidence type="ECO:0000256" key="2">
    <source>
        <dbReference type="ARBA" id="ARBA00023012"/>
    </source>
</evidence>
<keyword evidence="2" id="KW-0902">Two-component regulatory system</keyword>
<dbReference type="CDD" id="cd17546">
    <property type="entry name" value="REC_hyHK_CKI1_RcsC-like"/>
    <property type="match status" value="1"/>
</dbReference>
<comment type="caution">
    <text evidence="7">The sequence shown here is derived from an EMBL/GenBank/DDBJ whole genome shotgun (WGS) entry which is preliminary data.</text>
</comment>
<evidence type="ECO:0000256" key="3">
    <source>
        <dbReference type="PROSITE-ProRule" id="PRU00110"/>
    </source>
</evidence>
<dbReference type="Pfam" id="PF01627">
    <property type="entry name" value="Hpt"/>
    <property type="match status" value="1"/>
</dbReference>
<dbReference type="PROSITE" id="PS50110">
    <property type="entry name" value="RESPONSE_REGULATORY"/>
    <property type="match status" value="1"/>
</dbReference>
<dbReference type="InterPro" id="IPR008207">
    <property type="entry name" value="Sig_transdc_His_kin_Hpt_dom"/>
</dbReference>
<dbReference type="GO" id="GO:0005524">
    <property type="term" value="F:ATP binding"/>
    <property type="evidence" value="ECO:0007669"/>
    <property type="project" value="UniProtKB-KW"/>
</dbReference>
<reference evidence="7" key="1">
    <citation type="submission" date="2023-02" db="EMBL/GenBank/DDBJ databases">
        <title>Description of Herbaspirillum huttiense subsp. nephrolepsisexaltata and Herbaspirillum huttiense subsp. lycopersicon.</title>
        <authorList>
            <person name="Poudel M."/>
            <person name="Sharma A."/>
            <person name="Goss E."/>
            <person name="Tapia J.H."/>
            <person name="Harmon C.M."/>
            <person name="Jones J.B."/>
        </authorList>
    </citation>
    <scope>NUCLEOTIDE SEQUENCE</scope>
    <source>
        <strain evidence="7">NC40101</strain>
    </source>
</reference>
<dbReference type="InterPro" id="IPR011006">
    <property type="entry name" value="CheY-like_superfamily"/>
</dbReference>
<evidence type="ECO:0000256" key="1">
    <source>
        <dbReference type="ARBA" id="ARBA00022553"/>
    </source>
</evidence>
<evidence type="ECO:0000256" key="4">
    <source>
        <dbReference type="PROSITE-ProRule" id="PRU00169"/>
    </source>
</evidence>
<protein>
    <submittedName>
        <fullName evidence="7">Response regulator</fullName>
    </submittedName>
</protein>
<dbReference type="Pfam" id="PF00072">
    <property type="entry name" value="Response_reg"/>
    <property type="match status" value="1"/>
</dbReference>
<dbReference type="InterPro" id="IPR036641">
    <property type="entry name" value="HPT_dom_sf"/>
</dbReference>
<dbReference type="EMBL" id="JAVRAA010000008">
    <property type="protein sequence ID" value="MDT0338371.1"/>
    <property type="molecule type" value="Genomic_DNA"/>
</dbReference>
<feature type="domain" description="Response regulatory" evidence="5">
    <location>
        <begin position="16"/>
        <end position="136"/>
    </location>
</feature>
<dbReference type="RefSeq" id="WP_051057395.1">
    <property type="nucleotide sequence ID" value="NZ_JAVLSM010000002.1"/>
</dbReference>
<dbReference type="SUPFAM" id="SSF52172">
    <property type="entry name" value="CheY-like"/>
    <property type="match status" value="1"/>
</dbReference>
<gene>
    <name evidence="7" type="ORF">RJN63_16125</name>
</gene>
<evidence type="ECO:0000259" key="5">
    <source>
        <dbReference type="PROSITE" id="PS50110"/>
    </source>
</evidence>
<dbReference type="GO" id="GO:0005886">
    <property type="term" value="C:plasma membrane"/>
    <property type="evidence" value="ECO:0007669"/>
    <property type="project" value="UniProtKB-SubCell"/>
</dbReference>
<organism evidence="7">
    <name type="scientific">Herbaspirillum huttiense subsp. nephrolepidis</name>
    <dbReference type="NCBI Taxonomy" id="3075126"/>
    <lineage>
        <taxon>Bacteria</taxon>
        <taxon>Pseudomonadati</taxon>
        <taxon>Pseudomonadota</taxon>
        <taxon>Betaproteobacteria</taxon>
        <taxon>Burkholderiales</taxon>
        <taxon>Oxalobacteraceae</taxon>
        <taxon>Herbaspirillum</taxon>
    </lineage>
</organism>
<name>A0AAE4GBK5_9BURK</name>
<dbReference type="AlphaFoldDB" id="A0AAE4GBK5"/>
<evidence type="ECO:0000259" key="6">
    <source>
        <dbReference type="PROSITE" id="PS50894"/>
    </source>
</evidence>
<dbReference type="Gene3D" id="3.40.50.2300">
    <property type="match status" value="1"/>
</dbReference>
<keyword evidence="1 4" id="KW-0597">Phosphoprotein</keyword>
<dbReference type="PANTHER" id="PTHR45339:SF6">
    <property type="entry name" value="SENSORY HISTIDINE PROTEIN KINASE"/>
    <property type="match status" value="1"/>
</dbReference>
<dbReference type="SUPFAM" id="SSF47226">
    <property type="entry name" value="Histidine-containing phosphotransfer domain, HPT domain"/>
    <property type="match status" value="1"/>
</dbReference>
<dbReference type="GO" id="GO:0004672">
    <property type="term" value="F:protein kinase activity"/>
    <property type="evidence" value="ECO:0007669"/>
    <property type="project" value="UniProtKB-ARBA"/>
</dbReference>
<sequence>MPHQRESATTGQREPAVLLVDDSVTIRYAIQNRLQRLGCQVDCVADGSSALAAIRARPYGLVLLDCFLPDIPGQEVARQVRQLEQTQRQRPYTPLIGISAETDALHVQRCLDSGMDGMLPKPLQTQAIRRLLALWCDLDNEEDGQAMTPEQEYGQDLDRLFLQTTRNDLAALEQASLQGDRGRMVQLAHRMKGAALTMGRLELVALLDCVEEALRAEADGQAAISLLLQSLASALQARSLQA</sequence>
<proteinExistence type="predicted"/>
<accession>A0AAE4GBK5</accession>
<dbReference type="Gene3D" id="1.20.120.160">
    <property type="entry name" value="HPT domain"/>
    <property type="match status" value="1"/>
</dbReference>
<feature type="modified residue" description="4-aspartylphosphate" evidence="4">
    <location>
        <position position="65"/>
    </location>
</feature>
<dbReference type="PROSITE" id="PS50894">
    <property type="entry name" value="HPT"/>
    <property type="match status" value="1"/>
</dbReference>
<feature type="domain" description="HPt" evidence="6">
    <location>
        <begin position="150"/>
        <end position="242"/>
    </location>
</feature>
<dbReference type="InterPro" id="IPR001789">
    <property type="entry name" value="Sig_transdc_resp-reg_receiver"/>
</dbReference>
<evidence type="ECO:0000313" key="7">
    <source>
        <dbReference type="EMBL" id="MDT0338371.1"/>
    </source>
</evidence>
<dbReference type="SMART" id="SM00448">
    <property type="entry name" value="REC"/>
    <property type="match status" value="1"/>
</dbReference>